<dbReference type="SUPFAM" id="SSF53092">
    <property type="entry name" value="Creatinase/prolidase N-terminal domain"/>
    <property type="match status" value="1"/>
</dbReference>
<dbReference type="AlphaFoldDB" id="A0A5C0XPP0"/>
<sequence>MRGNQKIFRKRMERFQEALKEKDIDAAVIRTLSTFIYLTGTKWLRPSLFVPAEGEPTVFVVKGEAEEFKRRSWIENVVEFQKVEDLMAGVVKLIQSSGARRVGLEFGVERDAYLLFFKMFQRLNPTVEVVDILDITMGMRMIKDEWEIENIRKAAKIANKGMKVAEEIIKPGLSELEIAAEIYRELMLNGSEDPKVYVSTTPRAHAEPFRDLKVKENSVVTVVIGTDWNHYYANMARTFVVGEPNERVKKAIEVKEKALEIALEETKVGVPLNSVERKLFQFFKENGFEDSYLAGYTHGVGLLIEEPPMPTIVVPTRATKVAENMVLSIIHTPLMIPEGAIKHEDTYLVKKDELEKLT</sequence>
<dbReference type="PANTHER" id="PTHR46112:SF2">
    <property type="entry name" value="XAA-PRO AMINOPEPTIDASE P-RELATED"/>
    <property type="match status" value="1"/>
</dbReference>
<dbReference type="RefSeq" id="WP_011011876.1">
    <property type="nucleotide sequence ID" value="NC_003413.1"/>
</dbReference>
<evidence type="ECO:0000259" key="1">
    <source>
        <dbReference type="Pfam" id="PF00557"/>
    </source>
</evidence>
<evidence type="ECO:0000313" key="3">
    <source>
        <dbReference type="EMBL" id="QEK78435.1"/>
    </source>
</evidence>
<keyword evidence="3" id="KW-0645">Protease</keyword>
<dbReference type="Proteomes" id="UP000324354">
    <property type="component" value="Chromosome"/>
</dbReference>
<name>A0A5C0XPP0_PYRFU</name>
<dbReference type="GeneID" id="13301342"/>
<feature type="domain" description="Creatinase N-terminal" evidence="2">
    <location>
        <begin position="11"/>
        <end position="142"/>
    </location>
</feature>
<dbReference type="InterPro" id="IPR000587">
    <property type="entry name" value="Creatinase_N"/>
</dbReference>
<accession>A0A5C0XPP0</accession>
<keyword evidence="3" id="KW-0378">Hydrolase</keyword>
<dbReference type="InterPro" id="IPR029149">
    <property type="entry name" value="Creatin/AminoP/Spt16_N"/>
</dbReference>
<dbReference type="CDD" id="cd01066">
    <property type="entry name" value="APP_MetAP"/>
    <property type="match status" value="1"/>
</dbReference>
<dbReference type="InterPro" id="IPR000994">
    <property type="entry name" value="Pept_M24"/>
</dbReference>
<dbReference type="Pfam" id="PF01321">
    <property type="entry name" value="Creatinase_N"/>
    <property type="match status" value="1"/>
</dbReference>
<organism evidence="3 4">
    <name type="scientific">Pyrococcus furiosus (strain ATCC 43587 / DSM 3638 / JCM 8422 / Vc1)</name>
    <dbReference type="NCBI Taxonomy" id="186497"/>
    <lineage>
        <taxon>Archaea</taxon>
        <taxon>Methanobacteriati</taxon>
        <taxon>Methanobacteriota</taxon>
        <taxon>Thermococci</taxon>
        <taxon>Thermococcales</taxon>
        <taxon>Thermococcaceae</taxon>
        <taxon>Pyrococcus</taxon>
    </lineage>
</organism>
<dbReference type="EMBL" id="CP023154">
    <property type="protein sequence ID" value="QEK78435.1"/>
    <property type="molecule type" value="Genomic_DNA"/>
</dbReference>
<dbReference type="GO" id="GO:0004177">
    <property type="term" value="F:aminopeptidase activity"/>
    <property type="evidence" value="ECO:0007669"/>
    <property type="project" value="UniProtKB-KW"/>
</dbReference>
<dbReference type="InterPro" id="IPR050659">
    <property type="entry name" value="Peptidase_M24B"/>
</dbReference>
<dbReference type="Gene3D" id="3.40.350.10">
    <property type="entry name" value="Creatinase/prolidase N-terminal domain"/>
    <property type="match status" value="1"/>
</dbReference>
<feature type="domain" description="Peptidase M24" evidence="1">
    <location>
        <begin position="149"/>
        <end position="350"/>
    </location>
</feature>
<keyword evidence="3" id="KW-0031">Aminopeptidase</keyword>
<dbReference type="Gene3D" id="3.90.230.10">
    <property type="entry name" value="Creatinase/methionine aminopeptidase superfamily"/>
    <property type="match status" value="1"/>
</dbReference>
<protein>
    <submittedName>
        <fullName evidence="3">Aminopeptidase P family protein</fullName>
    </submittedName>
</protein>
<proteinExistence type="predicted"/>
<reference evidence="3 4" key="1">
    <citation type="submission" date="2017-08" db="EMBL/GenBank/DDBJ databases">
        <title>Resequencing and Reannotation of the genome of Pyrococcus furiosus type strain DSM3638.</title>
        <authorList>
            <person name="Reichelt R.M."/>
            <person name="Bunk B."/>
        </authorList>
    </citation>
    <scope>NUCLEOTIDE SEQUENCE [LARGE SCALE GENOMIC DNA]</scope>
    <source>
        <strain evidence="3 4">DSM 3638</strain>
    </source>
</reference>
<dbReference type="GeneID" id="41712550"/>
<evidence type="ECO:0000313" key="4">
    <source>
        <dbReference type="Proteomes" id="UP000324354"/>
    </source>
</evidence>
<dbReference type="Pfam" id="PF00557">
    <property type="entry name" value="Peptidase_M24"/>
    <property type="match status" value="1"/>
</dbReference>
<gene>
    <name evidence="3" type="ORF">PFDSM3638_03730</name>
</gene>
<evidence type="ECO:0000259" key="2">
    <source>
        <dbReference type="Pfam" id="PF01321"/>
    </source>
</evidence>
<dbReference type="PANTHER" id="PTHR46112">
    <property type="entry name" value="AMINOPEPTIDASE"/>
    <property type="match status" value="1"/>
</dbReference>
<dbReference type="InterPro" id="IPR036005">
    <property type="entry name" value="Creatinase/aminopeptidase-like"/>
</dbReference>
<dbReference type="OrthoDB" id="1346at2157"/>
<dbReference type="SUPFAM" id="SSF55920">
    <property type="entry name" value="Creatinase/aminopeptidase"/>
    <property type="match status" value="1"/>
</dbReference>